<evidence type="ECO:0000313" key="2">
    <source>
        <dbReference type="EMBL" id="MQY47063.1"/>
    </source>
</evidence>
<protein>
    <recommendedName>
        <fullName evidence="1">Knr4/Smi1-like domain-containing protein</fullName>
    </recommendedName>
</protein>
<keyword evidence="3" id="KW-1185">Reference proteome</keyword>
<dbReference type="SMART" id="SM00860">
    <property type="entry name" value="SMI1_KNR4"/>
    <property type="match status" value="1"/>
</dbReference>
<dbReference type="InterPro" id="IPR037883">
    <property type="entry name" value="Knr4/Smi1-like_sf"/>
</dbReference>
<dbReference type="EMBL" id="WIXI01000043">
    <property type="protein sequence ID" value="MQY47063.1"/>
    <property type="molecule type" value="Genomic_DNA"/>
</dbReference>
<dbReference type="RefSeq" id="WP_153354530.1">
    <property type="nucleotide sequence ID" value="NZ_JAYKOO010000002.1"/>
</dbReference>
<reference evidence="2 3" key="1">
    <citation type="submission" date="2019-11" db="EMBL/GenBank/DDBJ databases">
        <title>Genome analysis of Rhizobacterium cereale a novel genus and species isolated from maize roots in North Spain.</title>
        <authorList>
            <person name="Menendez E."/>
            <person name="Flores-Felix J.D."/>
            <person name="Ramirez-Bahena M.-H."/>
            <person name="Igual J.M."/>
            <person name="Garcia-Fraile P."/>
            <person name="Peix A."/>
            <person name="Velazquez E."/>
        </authorList>
    </citation>
    <scope>NUCLEOTIDE SEQUENCE [LARGE SCALE GENOMIC DNA]</scope>
    <source>
        <strain evidence="2 3">RZME27</strain>
    </source>
</reference>
<feature type="domain" description="Knr4/Smi1-like" evidence="1">
    <location>
        <begin position="17"/>
        <end position="152"/>
    </location>
</feature>
<dbReference type="Pfam" id="PF09346">
    <property type="entry name" value="SMI1_KNR4"/>
    <property type="match status" value="1"/>
</dbReference>
<dbReference type="Gene3D" id="3.40.1580.10">
    <property type="entry name" value="SMI1/KNR4-like"/>
    <property type="match status" value="1"/>
</dbReference>
<gene>
    <name evidence="2" type="ORF">GAO09_13575</name>
</gene>
<dbReference type="InterPro" id="IPR018958">
    <property type="entry name" value="Knr4/Smi1-like_dom"/>
</dbReference>
<dbReference type="SUPFAM" id="SSF160631">
    <property type="entry name" value="SMI1/KNR4-like"/>
    <property type="match status" value="1"/>
</dbReference>
<name>A0A6A8A775_9HYPH</name>
<organism evidence="2 3">
    <name type="scientific">Endobacterium cereale</name>
    <dbReference type="NCBI Taxonomy" id="2663029"/>
    <lineage>
        <taxon>Bacteria</taxon>
        <taxon>Pseudomonadati</taxon>
        <taxon>Pseudomonadota</taxon>
        <taxon>Alphaproteobacteria</taxon>
        <taxon>Hyphomicrobiales</taxon>
        <taxon>Rhizobiaceae</taxon>
        <taxon>Endobacterium</taxon>
    </lineage>
</organism>
<dbReference type="AlphaFoldDB" id="A0A6A8A775"/>
<comment type="caution">
    <text evidence="2">The sequence shown here is derived from an EMBL/GenBank/DDBJ whole genome shotgun (WGS) entry which is preliminary data.</text>
</comment>
<evidence type="ECO:0000259" key="1">
    <source>
        <dbReference type="SMART" id="SM00860"/>
    </source>
</evidence>
<proteinExistence type="predicted"/>
<sequence>MTERWIKPLRGGWADKTVCDAIEAWEESSGIRLPEDYRAFMTRYNGGRVYPLMFTHTAREPGDAPNPTEHFVDPINDWDRVVTWRAELGDRLPKQCLVIGRDPGLIELILSLRPDDHGHVYSWVHNLGGAWSSSENDYLCRQAPSFRAFIEGLFENEDKDGHDYWDMQPREEEACRLEF</sequence>
<dbReference type="Proteomes" id="UP000435138">
    <property type="component" value="Unassembled WGS sequence"/>
</dbReference>
<evidence type="ECO:0000313" key="3">
    <source>
        <dbReference type="Proteomes" id="UP000435138"/>
    </source>
</evidence>
<accession>A0A6A8A775</accession>